<sequence>MLLCRALAAQHNASLINQANRTCPIPPAICHRRVTGGVAAPVEASRLPDRQRRLNWTETPTARRSGHLDVTPEHPEPPYRTTAPRQIPHRDVSGILVI</sequence>
<proteinExistence type="predicted"/>
<keyword evidence="3" id="KW-1185">Reference proteome</keyword>
<dbReference type="AlphaFoldDB" id="A0A4Z2ESE7"/>
<feature type="region of interest" description="Disordered" evidence="1">
    <location>
        <begin position="56"/>
        <end position="87"/>
    </location>
</feature>
<accession>A0A4Z2ESE7</accession>
<gene>
    <name evidence="2" type="ORF">EYF80_058646</name>
</gene>
<protein>
    <submittedName>
        <fullName evidence="2">Uncharacterized protein</fullName>
    </submittedName>
</protein>
<feature type="compositionally biased region" description="Basic and acidic residues" evidence="1">
    <location>
        <begin position="66"/>
        <end position="77"/>
    </location>
</feature>
<reference evidence="2 3" key="1">
    <citation type="submission" date="2019-03" db="EMBL/GenBank/DDBJ databases">
        <title>First draft genome of Liparis tanakae, snailfish: a comprehensive survey of snailfish specific genes.</title>
        <authorList>
            <person name="Kim W."/>
            <person name="Song I."/>
            <person name="Jeong J.-H."/>
            <person name="Kim D."/>
            <person name="Kim S."/>
            <person name="Ryu S."/>
            <person name="Song J.Y."/>
            <person name="Lee S.K."/>
        </authorList>
    </citation>
    <scope>NUCLEOTIDE SEQUENCE [LARGE SCALE GENOMIC DNA]</scope>
    <source>
        <tissue evidence="2">Muscle</tissue>
    </source>
</reference>
<dbReference type="Proteomes" id="UP000314294">
    <property type="component" value="Unassembled WGS sequence"/>
</dbReference>
<organism evidence="2 3">
    <name type="scientific">Liparis tanakae</name>
    <name type="common">Tanaka's snailfish</name>
    <dbReference type="NCBI Taxonomy" id="230148"/>
    <lineage>
        <taxon>Eukaryota</taxon>
        <taxon>Metazoa</taxon>
        <taxon>Chordata</taxon>
        <taxon>Craniata</taxon>
        <taxon>Vertebrata</taxon>
        <taxon>Euteleostomi</taxon>
        <taxon>Actinopterygii</taxon>
        <taxon>Neopterygii</taxon>
        <taxon>Teleostei</taxon>
        <taxon>Neoteleostei</taxon>
        <taxon>Acanthomorphata</taxon>
        <taxon>Eupercaria</taxon>
        <taxon>Perciformes</taxon>
        <taxon>Cottioidei</taxon>
        <taxon>Cottales</taxon>
        <taxon>Liparidae</taxon>
        <taxon>Liparis</taxon>
    </lineage>
</organism>
<dbReference type="EMBL" id="SRLO01003695">
    <property type="protein sequence ID" value="TNN31202.1"/>
    <property type="molecule type" value="Genomic_DNA"/>
</dbReference>
<comment type="caution">
    <text evidence="2">The sequence shown here is derived from an EMBL/GenBank/DDBJ whole genome shotgun (WGS) entry which is preliminary data.</text>
</comment>
<evidence type="ECO:0000313" key="3">
    <source>
        <dbReference type="Proteomes" id="UP000314294"/>
    </source>
</evidence>
<evidence type="ECO:0000256" key="1">
    <source>
        <dbReference type="SAM" id="MobiDB-lite"/>
    </source>
</evidence>
<name>A0A4Z2ESE7_9TELE</name>
<evidence type="ECO:0000313" key="2">
    <source>
        <dbReference type="EMBL" id="TNN31202.1"/>
    </source>
</evidence>